<proteinExistence type="predicted"/>
<dbReference type="InterPro" id="IPR029044">
    <property type="entry name" value="Nucleotide-diphossugar_trans"/>
</dbReference>
<dbReference type="Pfam" id="PF01128">
    <property type="entry name" value="IspD"/>
    <property type="match status" value="1"/>
</dbReference>
<dbReference type="InterPro" id="IPR034683">
    <property type="entry name" value="IspD/TarI"/>
</dbReference>
<dbReference type="STRING" id="1235802.C823_02734"/>
<evidence type="ECO:0000313" key="3">
    <source>
        <dbReference type="EMBL" id="EMZ25718.1"/>
    </source>
</evidence>
<evidence type="ECO:0000256" key="1">
    <source>
        <dbReference type="ARBA" id="ARBA00022679"/>
    </source>
</evidence>
<keyword evidence="4" id="KW-1185">Reference proteome</keyword>
<dbReference type="PANTHER" id="PTHR43015">
    <property type="entry name" value="D-RIBITOL-5-PHOSPHATE CYTIDYLYLTRANSFERASE"/>
    <property type="match status" value="1"/>
</dbReference>
<dbReference type="AlphaFoldDB" id="N2AGX1"/>
<dbReference type="PANTHER" id="PTHR43015:SF1">
    <property type="entry name" value="D-RIBITOL-5-PHOSPHATE CYTIDYLYLTRANSFERASE"/>
    <property type="match status" value="1"/>
</dbReference>
<dbReference type="HOGENOM" id="CLU_061281_2_3_9"/>
<dbReference type="GO" id="GO:0070567">
    <property type="term" value="F:cytidylyltransferase activity"/>
    <property type="evidence" value="ECO:0007669"/>
    <property type="project" value="InterPro"/>
</dbReference>
<reference evidence="3 4" key="1">
    <citation type="journal article" date="2014" name="Genome Announc.">
        <title>Draft genome sequences of the altered schaedler flora, a defined bacterial community from gnotobiotic mice.</title>
        <authorList>
            <person name="Wannemuehler M.J."/>
            <person name="Overstreet A.M."/>
            <person name="Ward D.V."/>
            <person name="Phillips G.J."/>
        </authorList>
    </citation>
    <scope>NUCLEOTIDE SEQUENCE [LARGE SCALE GENOMIC DNA]</scope>
    <source>
        <strain evidence="3 4">ASF492</strain>
    </source>
</reference>
<comment type="caution">
    <text evidence="3">The sequence shown here is derived from an EMBL/GenBank/DDBJ whole genome shotgun (WGS) entry which is preliminary data.</text>
</comment>
<gene>
    <name evidence="3" type="ORF">C823_02734</name>
</gene>
<dbReference type="PATRIC" id="fig|1235802.3.peg.2886"/>
<dbReference type="GO" id="GO:0005829">
    <property type="term" value="C:cytosol"/>
    <property type="evidence" value="ECO:0007669"/>
    <property type="project" value="TreeGrafter"/>
</dbReference>
<keyword evidence="2 3" id="KW-0548">Nucleotidyltransferase</keyword>
<sequence>MNIALLTAAGTGTRMHTEIPKQFLHIRNKPVILYTMEAFQKHPQIDSILVVTLDAWKEMIWAYARQYGVTKLKWVVEGGSNGQESIRNGLQMLEKECGLEDAIMVHDGNRPLVSDEIISDSIAVYHSRGSAVAAIPCIEAIYRSSDGERSSLSFDRRELYRTQTPHTYSLGKLLWAHRQAEKKQIRNTTATCTLMTLLGEEIYFSGGSEKNLKLTTAEDVEIFEALLQKM</sequence>
<evidence type="ECO:0000313" key="4">
    <source>
        <dbReference type="Proteomes" id="UP000012589"/>
    </source>
</evidence>
<keyword evidence="1 3" id="KW-0808">Transferase</keyword>
<accession>N2AGX1</accession>
<dbReference type="eggNOG" id="COG1211">
    <property type="taxonomic scope" value="Bacteria"/>
</dbReference>
<dbReference type="SUPFAM" id="SSF53448">
    <property type="entry name" value="Nucleotide-diphospho-sugar transferases"/>
    <property type="match status" value="1"/>
</dbReference>
<dbReference type="Gene3D" id="3.90.550.10">
    <property type="entry name" value="Spore Coat Polysaccharide Biosynthesis Protein SpsA, Chain A"/>
    <property type="match status" value="1"/>
</dbReference>
<evidence type="ECO:0000256" key="2">
    <source>
        <dbReference type="ARBA" id="ARBA00022695"/>
    </source>
</evidence>
<organism evidence="3 4">
    <name type="scientific">Eubacterium plexicaudatum ASF492</name>
    <dbReference type="NCBI Taxonomy" id="1235802"/>
    <lineage>
        <taxon>Bacteria</taxon>
        <taxon>Bacillati</taxon>
        <taxon>Bacillota</taxon>
        <taxon>Clostridia</taxon>
        <taxon>Eubacteriales</taxon>
        <taxon>Eubacteriaceae</taxon>
        <taxon>Eubacterium</taxon>
    </lineage>
</organism>
<dbReference type="OrthoDB" id="9806837at2"/>
<dbReference type="CDD" id="cd02516">
    <property type="entry name" value="CDP-ME_synthetase"/>
    <property type="match status" value="1"/>
</dbReference>
<dbReference type="EMBL" id="AQFT01000087">
    <property type="protein sequence ID" value="EMZ25718.1"/>
    <property type="molecule type" value="Genomic_DNA"/>
</dbReference>
<protein>
    <submittedName>
        <fullName evidence="3">2-C-methyl-D-erythritol 4-phosphate cytidylyltransferase</fullName>
    </submittedName>
</protein>
<dbReference type="Proteomes" id="UP000012589">
    <property type="component" value="Unassembled WGS sequence"/>
</dbReference>
<name>N2AGX1_9FIRM</name>